<dbReference type="EnsemblPlants" id="KQJ92278">
    <property type="protein sequence ID" value="KQJ92278"/>
    <property type="gene ID" value="BRADI_4g42627v3"/>
</dbReference>
<dbReference type="AlphaFoldDB" id="A0A0Q3EXZ7"/>
<dbReference type="PIRSF" id="PIRSF002703">
    <property type="entry name" value="Thaumatin"/>
    <property type="match status" value="1"/>
</dbReference>
<reference evidence="2" key="2">
    <citation type="submission" date="2017-06" db="EMBL/GenBank/DDBJ databases">
        <title>WGS assembly of Brachypodium distachyon.</title>
        <authorList>
            <consortium name="The International Brachypodium Initiative"/>
            <person name="Lucas S."/>
            <person name="Harmon-Smith M."/>
            <person name="Lail K."/>
            <person name="Tice H."/>
            <person name="Grimwood J."/>
            <person name="Bruce D."/>
            <person name="Barry K."/>
            <person name="Shu S."/>
            <person name="Lindquist E."/>
            <person name="Wang M."/>
            <person name="Pitluck S."/>
            <person name="Vogel J.P."/>
            <person name="Garvin D.F."/>
            <person name="Mockler T.C."/>
            <person name="Schmutz J."/>
            <person name="Rokhsar D."/>
            <person name="Bevan M.W."/>
        </authorList>
    </citation>
    <scope>NUCLEOTIDE SEQUENCE</scope>
    <source>
        <strain evidence="2">Bd21</strain>
    </source>
</reference>
<dbReference type="InParanoid" id="A0A0Q3EXZ7"/>
<evidence type="ECO:0000313" key="2">
    <source>
        <dbReference type="EMBL" id="KQJ92278.1"/>
    </source>
</evidence>
<gene>
    <name evidence="2" type="ORF">BRADI_4g42627v3</name>
</gene>
<dbReference type="STRING" id="15368.A0A0Q3EXZ7"/>
<name>A0A0Q3EXZ7_BRADI</name>
<dbReference type="EMBL" id="CM000883">
    <property type="protein sequence ID" value="KQJ92278.1"/>
    <property type="molecule type" value="Genomic_DNA"/>
</dbReference>
<keyword evidence="4" id="KW-1185">Reference proteome</keyword>
<organism evidence="2">
    <name type="scientific">Brachypodium distachyon</name>
    <name type="common">Purple false brome</name>
    <name type="synonym">Trachynia distachya</name>
    <dbReference type="NCBI Taxonomy" id="15368"/>
    <lineage>
        <taxon>Eukaryota</taxon>
        <taxon>Viridiplantae</taxon>
        <taxon>Streptophyta</taxon>
        <taxon>Embryophyta</taxon>
        <taxon>Tracheophyta</taxon>
        <taxon>Spermatophyta</taxon>
        <taxon>Magnoliopsida</taxon>
        <taxon>Liliopsida</taxon>
        <taxon>Poales</taxon>
        <taxon>Poaceae</taxon>
        <taxon>BOP clade</taxon>
        <taxon>Pooideae</taxon>
        <taxon>Stipodae</taxon>
        <taxon>Brachypodieae</taxon>
        <taxon>Brachypodium</taxon>
    </lineage>
</organism>
<dbReference type="InterPro" id="IPR046533">
    <property type="entry name" value="DUF6598"/>
</dbReference>
<dbReference type="Pfam" id="PF20241">
    <property type="entry name" value="DUF6598"/>
    <property type="match status" value="1"/>
</dbReference>
<dbReference type="PANTHER" id="PTHR33065:SF132">
    <property type="entry name" value="OS12G0535200 PROTEIN"/>
    <property type="match status" value="1"/>
</dbReference>
<reference evidence="2 3" key="1">
    <citation type="journal article" date="2010" name="Nature">
        <title>Genome sequencing and analysis of the model grass Brachypodium distachyon.</title>
        <authorList>
            <consortium name="International Brachypodium Initiative"/>
        </authorList>
    </citation>
    <scope>NUCLEOTIDE SEQUENCE [LARGE SCALE GENOMIC DNA]</scope>
    <source>
        <strain evidence="2 3">Bd21</strain>
    </source>
</reference>
<reference evidence="3" key="3">
    <citation type="submission" date="2018-08" db="UniProtKB">
        <authorList>
            <consortium name="EnsemblPlants"/>
        </authorList>
    </citation>
    <scope>IDENTIFICATION</scope>
    <source>
        <strain evidence="3">cv. Bd21</strain>
    </source>
</reference>
<evidence type="ECO:0000259" key="1">
    <source>
        <dbReference type="Pfam" id="PF20241"/>
    </source>
</evidence>
<dbReference type="OrthoDB" id="674886at2759"/>
<dbReference type="Gramene" id="KQJ92278">
    <property type="protein sequence ID" value="KQJ92278"/>
    <property type="gene ID" value="BRADI_4g42627v3"/>
</dbReference>
<evidence type="ECO:0000313" key="3">
    <source>
        <dbReference type="EnsemblPlants" id="KQJ92278"/>
    </source>
</evidence>
<proteinExistence type="predicted"/>
<accession>A0A0Q3EXZ7</accession>
<dbReference type="PANTHER" id="PTHR33065">
    <property type="entry name" value="OS07G0486400 PROTEIN"/>
    <property type="match status" value="1"/>
</dbReference>
<protein>
    <recommendedName>
        <fullName evidence="1">DUF6598 domain-containing protein</fullName>
    </recommendedName>
</protein>
<dbReference type="InterPro" id="IPR001938">
    <property type="entry name" value="Thaumatin"/>
</dbReference>
<evidence type="ECO:0000313" key="4">
    <source>
        <dbReference type="Proteomes" id="UP000008810"/>
    </source>
</evidence>
<dbReference type="Proteomes" id="UP000008810">
    <property type="component" value="Chromosome 4"/>
</dbReference>
<sequence length="287" mass="32206">MLDYLVYFRREWMELWSADHAEVPALRFNQEPVPSHAGFHPALQIFSVKVIELKSIMRWPIDVFGFIAVRDALDQKRNHIFERARDNCQRVTAEDSSLVLTGPSRAVVLEDPIDFEIELRVKHAMPSQDKLLTGDVFCYNCIAHVRKAGSLKKYLHSGPRRTLEFRYAHLETAQEAAIKVWISEGSADFCAKFIAGTGSIEEKVTLLDSRDDMVPISSDGFVNFSRSAVVVKGKLIVGVEARRIGDGETSSVSKEVAFTRARSGESYGTIDVGFCKMGVVVSWSLLF</sequence>
<feature type="domain" description="DUF6598" evidence="1">
    <location>
        <begin position="42"/>
        <end position="281"/>
    </location>
</feature>